<dbReference type="InterPro" id="IPR044662">
    <property type="entry name" value="HS1/DABB1-like"/>
</dbReference>
<keyword evidence="4" id="KW-1185">Reference proteome</keyword>
<protein>
    <submittedName>
        <fullName evidence="3">Dabb family protein</fullName>
    </submittedName>
</protein>
<evidence type="ECO:0000256" key="1">
    <source>
        <dbReference type="ARBA" id="ARBA00011738"/>
    </source>
</evidence>
<accession>A0A6N6VQR0</accession>
<dbReference type="OrthoDB" id="9816070at2"/>
<reference evidence="3 4" key="1">
    <citation type="submission" date="2019-10" db="EMBL/GenBank/DDBJ databases">
        <title>New species of Slilvanegrellaceae.</title>
        <authorList>
            <person name="Pitt A."/>
            <person name="Hahn M.W."/>
        </authorList>
    </citation>
    <scope>NUCLEOTIDE SEQUENCE [LARGE SCALE GENOMIC DNA]</scope>
    <source>
        <strain evidence="3 4">SP-Ram-0.45-NSY-1</strain>
    </source>
</reference>
<dbReference type="AlphaFoldDB" id="A0A6N6VQR0"/>
<dbReference type="PROSITE" id="PS51502">
    <property type="entry name" value="S_R_A_B_BARREL"/>
    <property type="match status" value="1"/>
</dbReference>
<name>A0A6N6VQR0_9BACT</name>
<dbReference type="EMBL" id="WFLM01000004">
    <property type="protein sequence ID" value="KAB8037672.1"/>
    <property type="molecule type" value="Genomic_DNA"/>
</dbReference>
<dbReference type="PANTHER" id="PTHR33178">
    <property type="match status" value="1"/>
</dbReference>
<dbReference type="SUPFAM" id="SSF54909">
    <property type="entry name" value="Dimeric alpha+beta barrel"/>
    <property type="match status" value="1"/>
</dbReference>
<evidence type="ECO:0000313" key="4">
    <source>
        <dbReference type="Proteomes" id="UP000437748"/>
    </source>
</evidence>
<dbReference type="Proteomes" id="UP000437748">
    <property type="component" value="Unassembled WGS sequence"/>
</dbReference>
<dbReference type="InterPro" id="IPR013097">
    <property type="entry name" value="Dabb"/>
</dbReference>
<dbReference type="InterPro" id="IPR011008">
    <property type="entry name" value="Dimeric_a/b-barrel"/>
</dbReference>
<comment type="caution">
    <text evidence="3">The sequence shown here is derived from an EMBL/GenBank/DDBJ whole genome shotgun (WGS) entry which is preliminary data.</text>
</comment>
<dbReference type="RefSeq" id="WP_153420747.1">
    <property type="nucleotide sequence ID" value="NZ_WFLM01000004.1"/>
</dbReference>
<proteinExistence type="predicted"/>
<dbReference type="Gene3D" id="3.30.70.100">
    <property type="match status" value="1"/>
</dbReference>
<evidence type="ECO:0000259" key="2">
    <source>
        <dbReference type="PROSITE" id="PS51502"/>
    </source>
</evidence>
<dbReference type="PANTHER" id="PTHR33178:SF10">
    <property type="entry name" value="STRESS-RESPONSE A_B BARREL DOMAIN-CONTAINING PROTEIN"/>
    <property type="match status" value="1"/>
</dbReference>
<dbReference type="Pfam" id="PF07876">
    <property type="entry name" value="Dabb"/>
    <property type="match status" value="1"/>
</dbReference>
<evidence type="ECO:0000313" key="3">
    <source>
        <dbReference type="EMBL" id="KAB8037672.1"/>
    </source>
</evidence>
<gene>
    <name evidence="3" type="ORF">GCL60_10890</name>
</gene>
<comment type="subunit">
    <text evidence="1">Homodimer.</text>
</comment>
<organism evidence="3 4">
    <name type="scientific">Silvanigrella paludirubra</name>
    <dbReference type="NCBI Taxonomy" id="2499159"/>
    <lineage>
        <taxon>Bacteria</taxon>
        <taxon>Pseudomonadati</taxon>
        <taxon>Bdellovibrionota</taxon>
        <taxon>Oligoflexia</taxon>
        <taxon>Silvanigrellales</taxon>
        <taxon>Silvanigrellaceae</taxon>
        <taxon>Silvanigrella</taxon>
    </lineage>
</organism>
<feature type="domain" description="Stress-response A/B barrel" evidence="2">
    <location>
        <begin position="2"/>
        <end position="102"/>
    </location>
</feature>
<dbReference type="SMART" id="SM00886">
    <property type="entry name" value="Dabb"/>
    <property type="match status" value="1"/>
</dbReference>
<sequence>MIKHFVLLEIADHIKPNEIEKMVNKLIELKNTSIPEIKKISYGKSCSIEGLERGFNYAFVMEFENVSERDIYINHEDHKKVSAEYILPILKNGIESVIVFDF</sequence>